<evidence type="ECO:0000313" key="3">
    <source>
        <dbReference type="EMBL" id="RSU06591.1"/>
    </source>
</evidence>
<dbReference type="HAMAP" id="MF_00163">
    <property type="entry name" value="Pep_deformylase"/>
    <property type="match status" value="1"/>
</dbReference>
<dbReference type="EMBL" id="NGJZ01000003">
    <property type="protein sequence ID" value="RSU06591.1"/>
    <property type="molecule type" value="Genomic_DNA"/>
</dbReference>
<dbReference type="PANTHER" id="PTHR10458">
    <property type="entry name" value="PEPTIDE DEFORMYLASE"/>
    <property type="match status" value="1"/>
</dbReference>
<feature type="active site" evidence="2">
    <location>
        <position position="137"/>
    </location>
</feature>
<dbReference type="AlphaFoldDB" id="A0A430AFT7"/>
<evidence type="ECO:0000313" key="4">
    <source>
        <dbReference type="Proteomes" id="UP000288669"/>
    </source>
</evidence>
<dbReference type="InterPro" id="IPR023635">
    <property type="entry name" value="Peptide_deformylase"/>
</dbReference>
<dbReference type="Pfam" id="PF01327">
    <property type="entry name" value="Pep_deformylase"/>
    <property type="match status" value="1"/>
</dbReference>
<keyword evidence="2" id="KW-0648">Protein biosynthesis</keyword>
<comment type="cofactor">
    <cofactor evidence="2">
        <name>Fe(2+)</name>
        <dbReference type="ChEBI" id="CHEBI:29033"/>
    </cofactor>
    <text evidence="2">Binds 1 Fe(2+) ion.</text>
</comment>
<protein>
    <recommendedName>
        <fullName evidence="2">Peptide deformylase</fullName>
        <shortName evidence="2">PDF</shortName>
        <ecNumber evidence="2">3.5.1.88</ecNumber>
    </recommendedName>
    <alternativeName>
        <fullName evidence="2">Polypeptide deformylase</fullName>
    </alternativeName>
</protein>
<dbReference type="PRINTS" id="PR01576">
    <property type="entry name" value="PDEFORMYLASE"/>
</dbReference>
<dbReference type="PIRSF" id="PIRSF004749">
    <property type="entry name" value="Pep_def"/>
    <property type="match status" value="1"/>
</dbReference>
<accession>A0A430AFT7</accession>
<sequence length="169" mass="19253">MRYPVVLYPDKILKQQTRPVVEITDEMIQLLDDLYETMLAHDGIGIAAPQIGKNLRIAIVALGDEEEGEEVEIFELINPQIIQKKGSSVDVEGCLSLPKVYGTVERAEEVTVRYINREGHEMEVDAYGYLARAFQHEIDHLNGEVFVDKIIERIAPEELDAFMEEHIDD</sequence>
<comment type="function">
    <text evidence="2">Removes the formyl group from the N-terminal Met of newly synthesized proteins. Requires at least a dipeptide for an efficient rate of reaction. N-terminal L-methionine is a prerequisite for activity but the enzyme has broad specificity at other positions.</text>
</comment>
<organism evidence="3 4">
    <name type="scientific">Vagococcus entomophilus</name>
    <dbReference type="NCBI Taxonomy" id="1160095"/>
    <lineage>
        <taxon>Bacteria</taxon>
        <taxon>Bacillati</taxon>
        <taxon>Bacillota</taxon>
        <taxon>Bacilli</taxon>
        <taxon>Lactobacillales</taxon>
        <taxon>Enterococcaceae</taxon>
        <taxon>Vagococcus</taxon>
    </lineage>
</organism>
<dbReference type="Proteomes" id="UP000288669">
    <property type="component" value="Unassembled WGS sequence"/>
</dbReference>
<dbReference type="NCBIfam" id="NF001159">
    <property type="entry name" value="PRK00150.1-3"/>
    <property type="match status" value="1"/>
</dbReference>
<keyword evidence="2" id="KW-0479">Metal-binding</keyword>
<feature type="binding site" evidence="2">
    <location>
        <position position="140"/>
    </location>
    <ligand>
        <name>Fe cation</name>
        <dbReference type="ChEBI" id="CHEBI:24875"/>
    </ligand>
</feature>
<dbReference type="CDD" id="cd00487">
    <property type="entry name" value="Pep_deformylase"/>
    <property type="match status" value="1"/>
</dbReference>
<feature type="binding site" evidence="2">
    <location>
        <position position="136"/>
    </location>
    <ligand>
        <name>Fe cation</name>
        <dbReference type="ChEBI" id="CHEBI:24875"/>
    </ligand>
</feature>
<reference evidence="3 4" key="1">
    <citation type="submission" date="2017-05" db="EMBL/GenBank/DDBJ databases">
        <title>Vagococcus spp. assemblies.</title>
        <authorList>
            <person name="Gulvik C.A."/>
        </authorList>
    </citation>
    <scope>NUCLEOTIDE SEQUENCE [LARGE SCALE GENOMIC DNA]</scope>
    <source>
        <strain evidence="3 4">DSM 24756</strain>
    </source>
</reference>
<dbReference type="InterPro" id="IPR036821">
    <property type="entry name" value="Peptide_deformylase_sf"/>
</dbReference>
<keyword evidence="2" id="KW-0378">Hydrolase</keyword>
<dbReference type="OrthoDB" id="9784988at2"/>
<gene>
    <name evidence="2" type="primary">def</name>
    <name evidence="3" type="ORF">CBF30_10120</name>
</gene>
<comment type="catalytic activity">
    <reaction evidence="2">
        <text>N-terminal N-formyl-L-methionyl-[peptide] + H2O = N-terminal L-methionyl-[peptide] + formate</text>
        <dbReference type="Rhea" id="RHEA:24420"/>
        <dbReference type="Rhea" id="RHEA-COMP:10639"/>
        <dbReference type="Rhea" id="RHEA-COMP:10640"/>
        <dbReference type="ChEBI" id="CHEBI:15377"/>
        <dbReference type="ChEBI" id="CHEBI:15740"/>
        <dbReference type="ChEBI" id="CHEBI:49298"/>
        <dbReference type="ChEBI" id="CHEBI:64731"/>
        <dbReference type="EC" id="3.5.1.88"/>
    </reaction>
</comment>
<dbReference type="GO" id="GO:0006412">
    <property type="term" value="P:translation"/>
    <property type="evidence" value="ECO:0007669"/>
    <property type="project" value="UniProtKB-UniRule"/>
</dbReference>
<dbReference type="GO" id="GO:0046872">
    <property type="term" value="F:metal ion binding"/>
    <property type="evidence" value="ECO:0007669"/>
    <property type="project" value="UniProtKB-KW"/>
</dbReference>
<evidence type="ECO:0000256" key="1">
    <source>
        <dbReference type="ARBA" id="ARBA00010759"/>
    </source>
</evidence>
<evidence type="ECO:0000256" key="2">
    <source>
        <dbReference type="HAMAP-Rule" id="MF_00163"/>
    </source>
</evidence>
<proteinExistence type="inferred from homology"/>
<dbReference type="PANTHER" id="PTHR10458:SF22">
    <property type="entry name" value="PEPTIDE DEFORMYLASE"/>
    <property type="match status" value="1"/>
</dbReference>
<feature type="binding site" evidence="2">
    <location>
        <position position="94"/>
    </location>
    <ligand>
        <name>Fe cation</name>
        <dbReference type="ChEBI" id="CHEBI:24875"/>
    </ligand>
</feature>
<dbReference type="NCBIfam" id="TIGR00079">
    <property type="entry name" value="pept_deformyl"/>
    <property type="match status" value="1"/>
</dbReference>
<comment type="caution">
    <text evidence="3">The sequence shown here is derived from an EMBL/GenBank/DDBJ whole genome shotgun (WGS) entry which is preliminary data.</text>
</comment>
<dbReference type="SUPFAM" id="SSF56420">
    <property type="entry name" value="Peptide deformylase"/>
    <property type="match status" value="1"/>
</dbReference>
<dbReference type="RefSeq" id="WP_126826203.1">
    <property type="nucleotide sequence ID" value="NZ_JBHLWU010000001.1"/>
</dbReference>
<dbReference type="Gene3D" id="3.90.45.10">
    <property type="entry name" value="Peptide deformylase"/>
    <property type="match status" value="1"/>
</dbReference>
<keyword evidence="4" id="KW-1185">Reference proteome</keyword>
<dbReference type="EC" id="3.5.1.88" evidence="2"/>
<comment type="similarity">
    <text evidence="1 2">Belongs to the polypeptide deformylase family.</text>
</comment>
<name>A0A430AFT7_9ENTE</name>
<keyword evidence="2" id="KW-0408">Iron</keyword>
<dbReference type="GO" id="GO:0042586">
    <property type="term" value="F:peptide deformylase activity"/>
    <property type="evidence" value="ECO:0007669"/>
    <property type="project" value="UniProtKB-UniRule"/>
</dbReference>